<dbReference type="InterPro" id="IPR036179">
    <property type="entry name" value="Ig-like_dom_sf"/>
</dbReference>
<protein>
    <recommendedName>
        <fullName evidence="4">Ig-like domain-containing protein</fullName>
    </recommendedName>
</protein>
<dbReference type="PANTHER" id="PTHR11481">
    <property type="entry name" value="IMMUNOGLOBULIN FC RECEPTOR"/>
    <property type="match status" value="1"/>
</dbReference>
<evidence type="ECO:0000313" key="5">
    <source>
        <dbReference type="Ensembl" id="ENSMAMP00000057874.1"/>
    </source>
</evidence>
<dbReference type="Ensembl" id="ENSMAMT00000062764.1">
    <property type="protein sequence ID" value="ENSMAMP00000057874.1"/>
    <property type="gene ID" value="ENSMAMG00000028595.1"/>
</dbReference>
<dbReference type="InParanoid" id="A0A7N8XUS4"/>
<dbReference type="GO" id="GO:0009897">
    <property type="term" value="C:external side of plasma membrane"/>
    <property type="evidence" value="ECO:0007669"/>
    <property type="project" value="TreeGrafter"/>
</dbReference>
<keyword evidence="1 3" id="KW-0732">Signal</keyword>
<accession>A0A7N8XUS4</accession>
<dbReference type="GO" id="GO:0004888">
    <property type="term" value="F:transmembrane signaling receptor activity"/>
    <property type="evidence" value="ECO:0007669"/>
    <property type="project" value="TreeGrafter"/>
</dbReference>
<name>A0A7N8XUS4_9TELE</name>
<evidence type="ECO:0000313" key="6">
    <source>
        <dbReference type="Proteomes" id="UP000261640"/>
    </source>
</evidence>
<keyword evidence="2" id="KW-1015">Disulfide bond</keyword>
<reference evidence="5" key="1">
    <citation type="submission" date="2025-08" db="UniProtKB">
        <authorList>
            <consortium name="Ensembl"/>
        </authorList>
    </citation>
    <scope>IDENTIFICATION</scope>
</reference>
<organism evidence="5 6">
    <name type="scientific">Mastacembelus armatus</name>
    <name type="common">zig-zag eel</name>
    <dbReference type="NCBI Taxonomy" id="205130"/>
    <lineage>
        <taxon>Eukaryota</taxon>
        <taxon>Metazoa</taxon>
        <taxon>Chordata</taxon>
        <taxon>Craniata</taxon>
        <taxon>Vertebrata</taxon>
        <taxon>Euteleostomi</taxon>
        <taxon>Actinopterygii</taxon>
        <taxon>Neopterygii</taxon>
        <taxon>Teleostei</taxon>
        <taxon>Neoteleostei</taxon>
        <taxon>Acanthomorphata</taxon>
        <taxon>Anabantaria</taxon>
        <taxon>Synbranchiformes</taxon>
        <taxon>Mastacembelidae</taxon>
        <taxon>Mastacembelus</taxon>
    </lineage>
</organism>
<dbReference type="GeneTree" id="ENSGT01140000284921"/>
<evidence type="ECO:0000259" key="4">
    <source>
        <dbReference type="PROSITE" id="PS50835"/>
    </source>
</evidence>
<reference evidence="5" key="2">
    <citation type="submission" date="2025-09" db="UniProtKB">
        <authorList>
            <consortium name="Ensembl"/>
        </authorList>
    </citation>
    <scope>IDENTIFICATION</scope>
</reference>
<dbReference type="InterPro" id="IPR013783">
    <property type="entry name" value="Ig-like_fold"/>
</dbReference>
<dbReference type="SUPFAM" id="SSF48726">
    <property type="entry name" value="Immunoglobulin"/>
    <property type="match status" value="1"/>
</dbReference>
<evidence type="ECO:0000256" key="1">
    <source>
        <dbReference type="ARBA" id="ARBA00022729"/>
    </source>
</evidence>
<dbReference type="Gene3D" id="2.60.40.10">
    <property type="entry name" value="Immunoglobulins"/>
    <property type="match status" value="1"/>
</dbReference>
<dbReference type="AlphaFoldDB" id="A0A7N8XUS4"/>
<dbReference type="Pfam" id="PF13895">
    <property type="entry name" value="Ig_2"/>
    <property type="match status" value="1"/>
</dbReference>
<evidence type="ECO:0000256" key="3">
    <source>
        <dbReference type="SAM" id="SignalP"/>
    </source>
</evidence>
<dbReference type="PROSITE" id="PS50835">
    <property type="entry name" value="IG_LIKE"/>
    <property type="match status" value="1"/>
</dbReference>
<sequence length="130" mass="14782">MCLCLFCICFCHFLSFSQCVYLGGPVSNKAVITQRPSWSQIISGEVITLTCEIQDGADTEWEYEWRSNSSETRPYSQHWVFTASASSHGNYKCRGKKKMDPYTSTAWSHPITLTVSRKLNCFTVSLTVEM</sequence>
<keyword evidence="6" id="KW-1185">Reference proteome</keyword>
<feature type="chain" id="PRO_5045512158" description="Ig-like domain-containing protein" evidence="3">
    <location>
        <begin position="20"/>
        <end position="130"/>
    </location>
</feature>
<feature type="signal peptide" evidence="3">
    <location>
        <begin position="1"/>
        <end position="19"/>
    </location>
</feature>
<dbReference type="InterPro" id="IPR050488">
    <property type="entry name" value="Ig_Fc_receptor"/>
</dbReference>
<evidence type="ECO:0000256" key="2">
    <source>
        <dbReference type="ARBA" id="ARBA00023157"/>
    </source>
</evidence>
<feature type="domain" description="Ig-like" evidence="4">
    <location>
        <begin position="25"/>
        <end position="114"/>
    </location>
</feature>
<dbReference type="PANTHER" id="PTHR11481:SF64">
    <property type="entry name" value="FC RECEPTOR-LIKE PROTEIN 4"/>
    <property type="match status" value="1"/>
</dbReference>
<dbReference type="GO" id="GO:0007166">
    <property type="term" value="P:cell surface receptor signaling pathway"/>
    <property type="evidence" value="ECO:0007669"/>
    <property type="project" value="TreeGrafter"/>
</dbReference>
<dbReference type="InterPro" id="IPR007110">
    <property type="entry name" value="Ig-like_dom"/>
</dbReference>
<proteinExistence type="predicted"/>
<dbReference type="GO" id="GO:0006955">
    <property type="term" value="P:immune response"/>
    <property type="evidence" value="ECO:0007669"/>
    <property type="project" value="TreeGrafter"/>
</dbReference>
<dbReference type="Proteomes" id="UP000261640">
    <property type="component" value="Unplaced"/>
</dbReference>